<keyword evidence="2" id="KW-1185">Reference proteome</keyword>
<dbReference type="AlphaFoldDB" id="A0A8S1L9L8"/>
<dbReference type="EMBL" id="CAJJDM010000035">
    <property type="protein sequence ID" value="CAD8064207.1"/>
    <property type="molecule type" value="Genomic_DNA"/>
</dbReference>
<comment type="caution">
    <text evidence="1">The sequence shown here is derived from an EMBL/GenBank/DDBJ whole genome shotgun (WGS) entry which is preliminary data.</text>
</comment>
<name>A0A8S1L9L8_PARPR</name>
<evidence type="ECO:0000313" key="2">
    <source>
        <dbReference type="Proteomes" id="UP000688137"/>
    </source>
</evidence>
<accession>A0A8S1L9L8</accession>
<gene>
    <name evidence="1" type="ORF">PPRIM_AZ9-3.1.T0360006</name>
</gene>
<sequence>MFQFLVYRFPSIIQINGKDIRNDDMQKAKSLFSNFDKSLQIPEKLQNFENIQKLKSFQKDRSYIKQFHKCLNDVSNEQKMYITIEKLLKILMKIT</sequence>
<protein>
    <submittedName>
        <fullName evidence="1">Uncharacterized protein</fullName>
    </submittedName>
</protein>
<proteinExistence type="predicted"/>
<reference evidence="1" key="1">
    <citation type="submission" date="2021-01" db="EMBL/GenBank/DDBJ databases">
        <authorList>
            <consortium name="Genoscope - CEA"/>
            <person name="William W."/>
        </authorList>
    </citation>
    <scope>NUCLEOTIDE SEQUENCE</scope>
</reference>
<dbReference type="Proteomes" id="UP000688137">
    <property type="component" value="Unassembled WGS sequence"/>
</dbReference>
<evidence type="ECO:0000313" key="1">
    <source>
        <dbReference type="EMBL" id="CAD8064207.1"/>
    </source>
</evidence>
<organism evidence="1 2">
    <name type="scientific">Paramecium primaurelia</name>
    <dbReference type="NCBI Taxonomy" id="5886"/>
    <lineage>
        <taxon>Eukaryota</taxon>
        <taxon>Sar</taxon>
        <taxon>Alveolata</taxon>
        <taxon>Ciliophora</taxon>
        <taxon>Intramacronucleata</taxon>
        <taxon>Oligohymenophorea</taxon>
        <taxon>Peniculida</taxon>
        <taxon>Parameciidae</taxon>
        <taxon>Paramecium</taxon>
    </lineage>
</organism>